<dbReference type="PANTHER" id="PTHR11410:SF0">
    <property type="entry name" value="ATP SYNTHASE SUBUNIT A"/>
    <property type="match status" value="1"/>
</dbReference>
<evidence type="ECO:0000256" key="10">
    <source>
        <dbReference type="ARBA" id="ARBA00023310"/>
    </source>
</evidence>
<proteinExistence type="inferred from homology"/>
<dbReference type="GO" id="GO:0046933">
    <property type="term" value="F:proton-transporting ATP synthase activity, rotational mechanism"/>
    <property type="evidence" value="ECO:0007669"/>
    <property type="project" value="TreeGrafter"/>
</dbReference>
<evidence type="ECO:0000256" key="6">
    <source>
        <dbReference type="ARBA" id="ARBA00022781"/>
    </source>
</evidence>
<feature type="transmembrane region" description="Helical" evidence="11">
    <location>
        <begin position="171"/>
        <end position="189"/>
    </location>
</feature>
<dbReference type="AlphaFoldDB" id="A0A6J6F3P5"/>
<feature type="transmembrane region" description="Helical" evidence="11">
    <location>
        <begin position="209"/>
        <end position="238"/>
    </location>
</feature>
<dbReference type="Gene3D" id="1.20.120.220">
    <property type="entry name" value="ATP synthase, F0 complex, subunit A"/>
    <property type="match status" value="1"/>
</dbReference>
<keyword evidence="8" id="KW-0406">Ion transport</keyword>
<comment type="similarity">
    <text evidence="2">Belongs to the ATPase A chain family.</text>
</comment>
<dbReference type="InterPro" id="IPR000568">
    <property type="entry name" value="ATP_synth_F0_asu"/>
</dbReference>
<keyword evidence="7 11" id="KW-1133">Transmembrane helix</keyword>
<keyword evidence="10" id="KW-0066">ATP synthesis</keyword>
<organism evidence="12">
    <name type="scientific">freshwater metagenome</name>
    <dbReference type="NCBI Taxonomy" id="449393"/>
    <lineage>
        <taxon>unclassified sequences</taxon>
        <taxon>metagenomes</taxon>
        <taxon>ecological metagenomes</taxon>
    </lineage>
</organism>
<keyword evidence="6" id="KW-0375">Hydrogen ion transport</keyword>
<comment type="subcellular location">
    <subcellularLocation>
        <location evidence="1">Membrane</location>
        <topology evidence="1">Multi-pass membrane protein</topology>
    </subcellularLocation>
</comment>
<dbReference type="CDD" id="cd00310">
    <property type="entry name" value="ATP-synt_Fo_a_6"/>
    <property type="match status" value="1"/>
</dbReference>
<protein>
    <submittedName>
        <fullName evidence="12">Unannotated protein</fullName>
    </submittedName>
</protein>
<dbReference type="PRINTS" id="PR00123">
    <property type="entry name" value="ATPASEA"/>
</dbReference>
<keyword evidence="3" id="KW-0813">Transport</keyword>
<feature type="transmembrane region" description="Helical" evidence="11">
    <location>
        <begin position="75"/>
        <end position="94"/>
    </location>
</feature>
<evidence type="ECO:0000256" key="8">
    <source>
        <dbReference type="ARBA" id="ARBA00023065"/>
    </source>
</evidence>
<feature type="transmembrane region" description="Helical" evidence="11">
    <location>
        <begin position="100"/>
        <end position="120"/>
    </location>
</feature>
<evidence type="ECO:0000313" key="12">
    <source>
        <dbReference type="EMBL" id="CAB4583007.1"/>
    </source>
</evidence>
<evidence type="ECO:0000256" key="4">
    <source>
        <dbReference type="ARBA" id="ARBA00022547"/>
    </source>
</evidence>
<gene>
    <name evidence="12" type="ORF">UFOPK1726_01046</name>
</gene>
<keyword evidence="4" id="KW-0138">CF(0)</keyword>
<evidence type="ECO:0000256" key="11">
    <source>
        <dbReference type="SAM" id="Phobius"/>
    </source>
</evidence>
<dbReference type="SUPFAM" id="SSF81336">
    <property type="entry name" value="F1F0 ATP synthase subunit A"/>
    <property type="match status" value="1"/>
</dbReference>
<dbReference type="EMBL" id="CAEZTT010000140">
    <property type="protein sequence ID" value="CAB4583007.1"/>
    <property type="molecule type" value="Genomic_DNA"/>
</dbReference>
<evidence type="ECO:0000256" key="3">
    <source>
        <dbReference type="ARBA" id="ARBA00022448"/>
    </source>
</evidence>
<dbReference type="GO" id="GO:0045259">
    <property type="term" value="C:proton-transporting ATP synthase complex"/>
    <property type="evidence" value="ECO:0007669"/>
    <property type="project" value="UniProtKB-KW"/>
</dbReference>
<evidence type="ECO:0000256" key="1">
    <source>
        <dbReference type="ARBA" id="ARBA00004141"/>
    </source>
</evidence>
<evidence type="ECO:0000256" key="5">
    <source>
        <dbReference type="ARBA" id="ARBA00022692"/>
    </source>
</evidence>
<dbReference type="NCBIfam" id="TIGR01131">
    <property type="entry name" value="ATP_synt_6_or_A"/>
    <property type="match status" value="1"/>
</dbReference>
<dbReference type="InterPro" id="IPR023011">
    <property type="entry name" value="ATP_synth_F0_asu_AS"/>
</dbReference>
<dbReference type="PANTHER" id="PTHR11410">
    <property type="entry name" value="ATP SYNTHASE SUBUNIT A"/>
    <property type="match status" value="1"/>
</dbReference>
<evidence type="ECO:0000256" key="9">
    <source>
        <dbReference type="ARBA" id="ARBA00023136"/>
    </source>
</evidence>
<keyword evidence="9 11" id="KW-0472">Membrane</keyword>
<dbReference type="PROSITE" id="PS00449">
    <property type="entry name" value="ATPASE_A"/>
    <property type="match status" value="1"/>
</dbReference>
<feature type="transmembrane region" description="Helical" evidence="11">
    <location>
        <begin position="20"/>
        <end position="38"/>
    </location>
</feature>
<name>A0A6J6F3P5_9ZZZZ</name>
<reference evidence="12" key="1">
    <citation type="submission" date="2020-05" db="EMBL/GenBank/DDBJ databases">
        <authorList>
            <person name="Chiriac C."/>
            <person name="Salcher M."/>
            <person name="Ghai R."/>
            <person name="Kavagutti S V."/>
        </authorList>
    </citation>
    <scope>NUCLEOTIDE SEQUENCE</scope>
</reference>
<keyword evidence="5 11" id="KW-0812">Transmembrane</keyword>
<sequence length="246" mass="27429">MFEFGPDFLGQPLFAMTRINLIMVIMTVALLTFFYFAFRKPEVVPTKIQSLGEIFLDFVRVHISEEVLGHQAKRFNLLLTTMFFMVLAFSITGILPLMHIAASSVIAIPLILALASYVVFNYAGAKQHGLVHYLQLNLFPPGVPKPLYVLVTPIELVSTFIFRPATLTIRLVANMIAGHMLLVLFYSGANYMLLVSDSLLLKPFGVFSFAAGFAFTLFEILVAFLQAYIFTLLTAVYISGAVSEEH</sequence>
<dbReference type="HAMAP" id="MF_01393">
    <property type="entry name" value="ATP_synth_a_bact"/>
    <property type="match status" value="1"/>
</dbReference>
<evidence type="ECO:0000256" key="2">
    <source>
        <dbReference type="ARBA" id="ARBA00006810"/>
    </source>
</evidence>
<dbReference type="InterPro" id="IPR045083">
    <property type="entry name" value="ATP_synth_F0_asu_bact/mt"/>
</dbReference>
<dbReference type="Pfam" id="PF00119">
    <property type="entry name" value="ATP-synt_A"/>
    <property type="match status" value="1"/>
</dbReference>
<evidence type="ECO:0000256" key="7">
    <source>
        <dbReference type="ARBA" id="ARBA00022989"/>
    </source>
</evidence>
<accession>A0A6J6F3P5</accession>
<dbReference type="InterPro" id="IPR035908">
    <property type="entry name" value="F0_ATP_A_sf"/>
</dbReference>